<organism evidence="1 2">
    <name type="scientific">Yersinia mollaretii</name>
    <dbReference type="NCBI Taxonomy" id="33060"/>
    <lineage>
        <taxon>Bacteria</taxon>
        <taxon>Pseudomonadati</taxon>
        <taxon>Pseudomonadota</taxon>
        <taxon>Gammaproteobacteria</taxon>
        <taxon>Enterobacterales</taxon>
        <taxon>Yersiniaceae</taxon>
        <taxon>Yersinia</taxon>
    </lineage>
</organism>
<name>A0AA36PL48_YERMO</name>
<dbReference type="Proteomes" id="UP000040841">
    <property type="component" value="Unassembled WGS sequence"/>
</dbReference>
<sequence length="133" mass="15900">MAHKTSMYNDYLYVGFTFPKDFSDYVSGDGLEDIEPWWLFCTSQNYVDYWCKKVREIYPERKLIPFANLRYTDDIVCFDGEDTSGDPRVYYVHAFATTGWEDRGYTDNFAEWLKMARLESARYKAERAEYDDM</sequence>
<dbReference type="Gene3D" id="3.40.1580.10">
    <property type="entry name" value="SMI1/KNR4-like"/>
    <property type="match status" value="1"/>
</dbReference>
<protein>
    <recommendedName>
        <fullName evidence="3">SMI1/KNR4 family protein</fullName>
    </recommendedName>
</protein>
<gene>
    <name evidence="1" type="ORF">ERS008502_00985</name>
</gene>
<dbReference type="EMBL" id="CQBM01000001">
    <property type="protein sequence ID" value="CNH62682.1"/>
    <property type="molecule type" value="Genomic_DNA"/>
</dbReference>
<dbReference type="SUPFAM" id="SSF160631">
    <property type="entry name" value="SMI1/KNR4-like"/>
    <property type="match status" value="1"/>
</dbReference>
<evidence type="ECO:0000313" key="1">
    <source>
        <dbReference type="EMBL" id="CNH62682.1"/>
    </source>
</evidence>
<accession>A0AA36PL48</accession>
<evidence type="ECO:0000313" key="2">
    <source>
        <dbReference type="Proteomes" id="UP000040841"/>
    </source>
</evidence>
<evidence type="ECO:0008006" key="3">
    <source>
        <dbReference type="Google" id="ProtNLM"/>
    </source>
</evidence>
<comment type="caution">
    <text evidence="1">The sequence shown here is derived from an EMBL/GenBank/DDBJ whole genome shotgun (WGS) entry which is preliminary data.</text>
</comment>
<dbReference type="RefSeq" id="WP_049647410.1">
    <property type="nucleotide sequence ID" value="NZ_CABHYS010000007.1"/>
</dbReference>
<dbReference type="AlphaFoldDB" id="A0AA36PL48"/>
<dbReference type="InterPro" id="IPR037883">
    <property type="entry name" value="Knr4/Smi1-like_sf"/>
</dbReference>
<proteinExistence type="predicted"/>
<reference evidence="1 2" key="1">
    <citation type="submission" date="2015-03" db="EMBL/GenBank/DDBJ databases">
        <authorList>
            <consortium name="Pathogen Informatics"/>
            <person name="Murphy D."/>
        </authorList>
    </citation>
    <scope>NUCLEOTIDE SEQUENCE [LARGE SCALE GENOMIC DNA]</scope>
    <source>
        <strain evidence="1 2">FE82747</strain>
    </source>
</reference>